<feature type="active site" evidence="7">
    <location>
        <position position="154"/>
    </location>
</feature>
<evidence type="ECO:0000313" key="11">
    <source>
        <dbReference type="Proteomes" id="UP000324897"/>
    </source>
</evidence>
<evidence type="ECO:0000256" key="1">
    <source>
        <dbReference type="ARBA" id="ARBA00005184"/>
    </source>
</evidence>
<keyword evidence="11" id="KW-1185">Reference proteome</keyword>
<reference evidence="10 11" key="1">
    <citation type="journal article" date="2019" name="Sci. Rep.">
        <title>A high-quality genome of Eragrostis curvula grass provides insights into Poaceae evolution and supports new strategies to enhance forage quality.</title>
        <authorList>
            <person name="Carballo J."/>
            <person name="Santos B.A.C.M."/>
            <person name="Zappacosta D."/>
            <person name="Garbus I."/>
            <person name="Selva J.P."/>
            <person name="Gallo C.A."/>
            <person name="Diaz A."/>
            <person name="Albertini E."/>
            <person name="Caccamo M."/>
            <person name="Echenique V."/>
        </authorList>
    </citation>
    <scope>NUCLEOTIDE SEQUENCE [LARGE SCALE GENOMIC DNA]</scope>
    <source>
        <strain evidence="11">cv. Victoria</strain>
        <tissue evidence="10">Leaf</tissue>
    </source>
</reference>
<name>A0A5J9UGJ1_9POAL</name>
<evidence type="ECO:0000256" key="4">
    <source>
        <dbReference type="ARBA" id="ARBA00022801"/>
    </source>
</evidence>
<keyword evidence="4 8" id="KW-0378">Hydrolase</keyword>
<dbReference type="GO" id="GO:0030599">
    <property type="term" value="F:pectinesterase activity"/>
    <property type="evidence" value="ECO:0007669"/>
    <property type="project" value="UniProtKB-UniRule"/>
</dbReference>
<dbReference type="GO" id="GO:0045490">
    <property type="term" value="P:pectin catabolic process"/>
    <property type="evidence" value="ECO:0007669"/>
    <property type="project" value="UniProtKB-UniRule"/>
</dbReference>
<evidence type="ECO:0000259" key="9">
    <source>
        <dbReference type="Pfam" id="PF01095"/>
    </source>
</evidence>
<dbReference type="InterPro" id="IPR011050">
    <property type="entry name" value="Pectin_lyase_fold/virulence"/>
</dbReference>
<comment type="catalytic activity">
    <reaction evidence="6 8">
        <text>[(1-&gt;4)-alpha-D-galacturonosyl methyl ester](n) + n H2O = [(1-&gt;4)-alpha-D-galacturonosyl](n) + n methanol + n H(+)</text>
        <dbReference type="Rhea" id="RHEA:22380"/>
        <dbReference type="Rhea" id="RHEA-COMP:14570"/>
        <dbReference type="Rhea" id="RHEA-COMP:14573"/>
        <dbReference type="ChEBI" id="CHEBI:15377"/>
        <dbReference type="ChEBI" id="CHEBI:15378"/>
        <dbReference type="ChEBI" id="CHEBI:17790"/>
        <dbReference type="ChEBI" id="CHEBI:140522"/>
        <dbReference type="ChEBI" id="CHEBI:140523"/>
        <dbReference type="EC" id="3.1.1.11"/>
    </reaction>
</comment>
<dbReference type="InterPro" id="IPR033131">
    <property type="entry name" value="Pectinesterase_Asp_AS"/>
</dbReference>
<accession>A0A5J9UGJ1</accession>
<dbReference type="OrthoDB" id="583724at2759"/>
<proteinExistence type="inferred from homology"/>
<comment type="similarity">
    <text evidence="2">Belongs to the pectinesterase family.</text>
</comment>
<dbReference type="Pfam" id="PF01095">
    <property type="entry name" value="Pectinesterase"/>
    <property type="match status" value="1"/>
</dbReference>
<dbReference type="PROSITE" id="PS00503">
    <property type="entry name" value="PECTINESTERASE_2"/>
    <property type="match status" value="1"/>
</dbReference>
<dbReference type="InterPro" id="IPR012334">
    <property type="entry name" value="Pectin_lyas_fold"/>
</dbReference>
<dbReference type="Proteomes" id="UP000324897">
    <property type="component" value="Unassembled WGS sequence"/>
</dbReference>
<protein>
    <recommendedName>
        <fullName evidence="3 8">Pectinesterase</fullName>
        <ecNumber evidence="3 8">3.1.1.11</ecNumber>
    </recommendedName>
</protein>
<organism evidence="10 11">
    <name type="scientific">Eragrostis curvula</name>
    <name type="common">weeping love grass</name>
    <dbReference type="NCBI Taxonomy" id="38414"/>
    <lineage>
        <taxon>Eukaryota</taxon>
        <taxon>Viridiplantae</taxon>
        <taxon>Streptophyta</taxon>
        <taxon>Embryophyta</taxon>
        <taxon>Tracheophyta</taxon>
        <taxon>Spermatophyta</taxon>
        <taxon>Magnoliopsida</taxon>
        <taxon>Liliopsida</taxon>
        <taxon>Poales</taxon>
        <taxon>Poaceae</taxon>
        <taxon>PACMAD clade</taxon>
        <taxon>Chloridoideae</taxon>
        <taxon>Eragrostideae</taxon>
        <taxon>Eragrostidinae</taxon>
        <taxon>Eragrostis</taxon>
    </lineage>
</organism>
<dbReference type="SUPFAM" id="SSF51126">
    <property type="entry name" value="Pectin lyase-like"/>
    <property type="match status" value="1"/>
</dbReference>
<evidence type="ECO:0000313" key="10">
    <source>
        <dbReference type="EMBL" id="TVU22427.1"/>
    </source>
</evidence>
<feature type="non-terminal residue" evidence="10">
    <location>
        <position position="1"/>
    </location>
</feature>
<evidence type="ECO:0000256" key="2">
    <source>
        <dbReference type="ARBA" id="ARBA00008891"/>
    </source>
</evidence>
<comment type="pathway">
    <text evidence="1 8">Glycan metabolism; pectin degradation; 2-dehydro-3-deoxy-D-gluconate from pectin: step 1/5.</text>
</comment>
<feature type="domain" description="Pectinesterase catalytic" evidence="9">
    <location>
        <begin position="2"/>
        <end position="180"/>
    </location>
</feature>
<dbReference type="Gramene" id="TVU22427">
    <property type="protein sequence ID" value="TVU22427"/>
    <property type="gene ID" value="EJB05_32121"/>
</dbReference>
<evidence type="ECO:0000256" key="3">
    <source>
        <dbReference type="ARBA" id="ARBA00013229"/>
    </source>
</evidence>
<dbReference type="AlphaFoldDB" id="A0A5J9UGJ1"/>
<evidence type="ECO:0000256" key="5">
    <source>
        <dbReference type="ARBA" id="ARBA00023085"/>
    </source>
</evidence>
<evidence type="ECO:0000256" key="8">
    <source>
        <dbReference type="RuleBase" id="RU000589"/>
    </source>
</evidence>
<dbReference type="EC" id="3.1.1.11" evidence="3 8"/>
<dbReference type="UniPathway" id="UPA00545">
    <property type="reaction ID" value="UER00823"/>
</dbReference>
<dbReference type="PANTHER" id="PTHR31321:SF135">
    <property type="entry name" value="OS11G0659600 PROTEIN"/>
    <property type="match status" value="1"/>
</dbReference>
<keyword evidence="5 8" id="KW-0063">Aspartyl esterase</keyword>
<evidence type="ECO:0000256" key="7">
    <source>
        <dbReference type="PROSITE-ProRule" id="PRU10040"/>
    </source>
</evidence>
<dbReference type="InterPro" id="IPR000070">
    <property type="entry name" value="Pectinesterase_cat"/>
</dbReference>
<dbReference type="Gene3D" id="2.160.20.10">
    <property type="entry name" value="Single-stranded right-handed beta-helix, Pectin lyase-like"/>
    <property type="match status" value="1"/>
</dbReference>
<dbReference type="GO" id="GO:0042545">
    <property type="term" value="P:cell wall modification"/>
    <property type="evidence" value="ECO:0007669"/>
    <property type="project" value="UniProtKB-UniRule"/>
</dbReference>
<dbReference type="EMBL" id="RWGY01000026">
    <property type="protein sequence ID" value="TVU22427.1"/>
    <property type="molecule type" value="Genomic_DNA"/>
</dbReference>
<evidence type="ECO:0000256" key="6">
    <source>
        <dbReference type="ARBA" id="ARBA00047928"/>
    </source>
</evidence>
<sequence length="293" mass="31025">DGCYKTIGEAIANIPDGSTKRYVLTLKPGVVFREKVFLNRSKPFVTIMSGDPRNPATIVWNDTAATPGKDGKGPLGVDGSSTVAVESDYFIAYGVVIKNDAAASAKAGEAAPALRVTGTKATFYNCTVDGGHGALYDQRGLHYFKSSTIMGTIDFIFGAAKSLFEDCKIVSTAKEAANVAKVPHRPGNAMDANAIPGEVGFSFKTCTGRTTGWPGLSFSHTPTSKRSLCPSSMTTGGTSNLTRGTYYADFKCFGSGYESSPTFPMQYDQAKSFIGTHSVSGDSWILSLPPPEE</sequence>
<dbReference type="PANTHER" id="PTHR31321">
    <property type="entry name" value="ACYL-COA THIOESTER HYDROLASE YBHC-RELATED"/>
    <property type="match status" value="1"/>
</dbReference>
<gene>
    <name evidence="10" type="ORF">EJB05_32121</name>
</gene>
<comment type="caution">
    <text evidence="10">The sequence shown here is derived from an EMBL/GenBank/DDBJ whole genome shotgun (WGS) entry which is preliminary data.</text>
</comment>